<organism evidence="2 3">
    <name type="scientific">Lottia gigantea</name>
    <name type="common">Giant owl limpet</name>
    <dbReference type="NCBI Taxonomy" id="225164"/>
    <lineage>
        <taxon>Eukaryota</taxon>
        <taxon>Metazoa</taxon>
        <taxon>Spiralia</taxon>
        <taxon>Lophotrochozoa</taxon>
        <taxon>Mollusca</taxon>
        <taxon>Gastropoda</taxon>
        <taxon>Patellogastropoda</taxon>
        <taxon>Lottioidea</taxon>
        <taxon>Lottiidae</taxon>
        <taxon>Lottia</taxon>
    </lineage>
</organism>
<dbReference type="PANTHER" id="PTHR46880:SF9">
    <property type="entry name" value="ZINC FINGER PROTEIN 862"/>
    <property type="match status" value="1"/>
</dbReference>
<dbReference type="PANTHER" id="PTHR46880">
    <property type="entry name" value="RAS-ASSOCIATING DOMAIN-CONTAINING PROTEIN"/>
    <property type="match status" value="1"/>
</dbReference>
<dbReference type="AlphaFoldDB" id="V4ACY5"/>
<dbReference type="EMBL" id="KB201750">
    <property type="protein sequence ID" value="ESO94717.1"/>
    <property type="molecule type" value="Genomic_DNA"/>
</dbReference>
<dbReference type="KEGG" id="lgi:LOTGIDRAFT_160950"/>
<feature type="region of interest" description="Disordered" evidence="1">
    <location>
        <begin position="107"/>
        <end position="130"/>
    </location>
</feature>
<dbReference type="HOGENOM" id="CLU_1099553_0_0_1"/>
<dbReference type="GeneID" id="20238546"/>
<sequence length="253" mass="29098">MSKLNTKKRSVTVETVNKWKTSQLAETFPNLWLKVHQKDGVVLEFCCHTCQMFLSRIKQMKEFRRDFITGSKNHRLSSLKDQAYSCCHKMFYELFCRQNANSGGNVNTDDQTDCDPSNFDSTSASISGSRTYSDKNQRTIGDCFSGLTDKIKTQMCKKMEIAYFVGKNELPFTMYEAIVELESKHGVDLGVAYTNRKQCSEFVDLHGDHIRQNLKANLKKAKFISILTGSTDTSVKEKKLYTYIFYQRKVVTK</sequence>
<proteinExistence type="predicted"/>
<evidence type="ECO:0000256" key="1">
    <source>
        <dbReference type="SAM" id="MobiDB-lite"/>
    </source>
</evidence>
<reference evidence="2 3" key="1">
    <citation type="journal article" date="2013" name="Nature">
        <title>Insights into bilaterian evolution from three spiralian genomes.</title>
        <authorList>
            <person name="Simakov O."/>
            <person name="Marletaz F."/>
            <person name="Cho S.J."/>
            <person name="Edsinger-Gonzales E."/>
            <person name="Havlak P."/>
            <person name="Hellsten U."/>
            <person name="Kuo D.H."/>
            <person name="Larsson T."/>
            <person name="Lv J."/>
            <person name="Arendt D."/>
            <person name="Savage R."/>
            <person name="Osoegawa K."/>
            <person name="de Jong P."/>
            <person name="Grimwood J."/>
            <person name="Chapman J.A."/>
            <person name="Shapiro H."/>
            <person name="Aerts A."/>
            <person name="Otillar R.P."/>
            <person name="Terry A.Y."/>
            <person name="Boore J.L."/>
            <person name="Grigoriev I.V."/>
            <person name="Lindberg D.R."/>
            <person name="Seaver E.C."/>
            <person name="Weisblat D.A."/>
            <person name="Putnam N.H."/>
            <person name="Rokhsar D.S."/>
        </authorList>
    </citation>
    <scope>NUCLEOTIDE SEQUENCE [LARGE SCALE GENOMIC DNA]</scope>
</reference>
<evidence type="ECO:0000313" key="2">
    <source>
        <dbReference type="EMBL" id="ESO94717.1"/>
    </source>
</evidence>
<dbReference type="Proteomes" id="UP000030746">
    <property type="component" value="Unassembled WGS sequence"/>
</dbReference>
<protein>
    <submittedName>
        <fullName evidence="2">Uncharacterized protein</fullName>
    </submittedName>
</protein>
<gene>
    <name evidence="2" type="ORF">LOTGIDRAFT_160950</name>
</gene>
<dbReference type="OrthoDB" id="10060990at2759"/>
<name>V4ACY5_LOTGI</name>
<keyword evidence="3" id="KW-1185">Reference proteome</keyword>
<accession>V4ACY5</accession>
<evidence type="ECO:0000313" key="3">
    <source>
        <dbReference type="Proteomes" id="UP000030746"/>
    </source>
</evidence>
<dbReference type="RefSeq" id="XP_009054458.1">
    <property type="nucleotide sequence ID" value="XM_009056210.1"/>
</dbReference>
<dbReference type="CTD" id="20238546"/>